<dbReference type="EMBL" id="JACYTN010000012">
    <property type="protein sequence ID" value="MBD8499568.1"/>
    <property type="molecule type" value="Genomic_DNA"/>
</dbReference>
<comment type="caution">
    <text evidence="2">The sequence shown here is derived from an EMBL/GenBank/DDBJ whole genome shotgun (WGS) entry which is preliminary data.</text>
</comment>
<evidence type="ECO:0000313" key="2">
    <source>
        <dbReference type="EMBL" id="MBD8499568.1"/>
    </source>
</evidence>
<feature type="signal peptide" evidence="1">
    <location>
        <begin position="1"/>
        <end position="26"/>
    </location>
</feature>
<evidence type="ECO:0000256" key="1">
    <source>
        <dbReference type="SAM" id="SignalP"/>
    </source>
</evidence>
<reference evidence="2 3" key="1">
    <citation type="submission" date="2020-09" db="EMBL/GenBank/DDBJ databases">
        <title>Paenibacillus sp. CAU 1523 isolated from sand of Haeundae Beach.</title>
        <authorList>
            <person name="Kim W."/>
        </authorList>
    </citation>
    <scope>NUCLEOTIDE SEQUENCE [LARGE SCALE GENOMIC DNA]</scope>
    <source>
        <strain evidence="2 3">CAU 1523</strain>
    </source>
</reference>
<feature type="chain" id="PRO_5045754601" evidence="1">
    <location>
        <begin position="27"/>
        <end position="245"/>
    </location>
</feature>
<sequence length="245" mass="27595">MNTVSKAAVAVLSGVLLLGSSMHFTAGVGSNKATQQQPVKKAAKSSQAIPEEDKQFIENELKRVKELSEKSGDMFILYHKYKVLNSGLDLSFWGGTHSYKTYEDYLKKASTLKGSIMQQPSNLPKGYTFSEALIEGPTEGKFVAEARAEGKKSGKPLYTKKIDWKEAASIRLKYTKGKNTIALSKFTLDKDSTKKKGYYEDELPKHIYPKYVYWQDDTFGYSISTTFDMPKKQKIEILKKAIKKK</sequence>
<evidence type="ECO:0000313" key="3">
    <source>
        <dbReference type="Proteomes" id="UP000634529"/>
    </source>
</evidence>
<dbReference type="Proteomes" id="UP000634529">
    <property type="component" value="Unassembled WGS sequence"/>
</dbReference>
<accession>A0ABR9B0U4</accession>
<dbReference type="RefSeq" id="WP_192025898.1">
    <property type="nucleotide sequence ID" value="NZ_JACYTN010000012.1"/>
</dbReference>
<gene>
    <name evidence="2" type="ORF">IFO66_14830</name>
</gene>
<keyword evidence="1" id="KW-0732">Signal</keyword>
<protein>
    <submittedName>
        <fullName evidence="2">Uncharacterized protein</fullName>
    </submittedName>
</protein>
<name>A0ABR9B0U4_9BACL</name>
<keyword evidence="3" id="KW-1185">Reference proteome</keyword>
<proteinExistence type="predicted"/>
<organism evidence="2 3">
    <name type="scientific">Paenibacillus arenosi</name>
    <dbReference type="NCBI Taxonomy" id="2774142"/>
    <lineage>
        <taxon>Bacteria</taxon>
        <taxon>Bacillati</taxon>
        <taxon>Bacillota</taxon>
        <taxon>Bacilli</taxon>
        <taxon>Bacillales</taxon>
        <taxon>Paenibacillaceae</taxon>
        <taxon>Paenibacillus</taxon>
    </lineage>
</organism>